<evidence type="ECO:0000313" key="1">
    <source>
        <dbReference type="EMBL" id="ABD79463.1"/>
    </source>
</evidence>
<dbReference type="EMBL" id="CP000282">
    <property type="protein sequence ID" value="ABD79463.1"/>
    <property type="molecule type" value="Genomic_DNA"/>
</dbReference>
<sequence>MSKDKPDLYTIEPALINKYTDDELQVFTREIESGASPSRALHTFIAHVGENSLDSSIIFSLLKMAYPEIDLSSITGLIHDSGYPFGNPDDLDDDGFDDLVRQAYENPSEW</sequence>
<dbReference type="GeneID" id="98611905"/>
<accession>Q21PB6</accession>
<evidence type="ECO:0000313" key="2">
    <source>
        <dbReference type="Proteomes" id="UP000001947"/>
    </source>
</evidence>
<name>Q21PB6_SACD2</name>
<dbReference type="RefSeq" id="WP_011466687.1">
    <property type="nucleotide sequence ID" value="NC_007912.1"/>
</dbReference>
<gene>
    <name evidence="1" type="ordered locus">Sde_0199</name>
</gene>
<reference evidence="1 2" key="1">
    <citation type="journal article" date="2008" name="PLoS Genet.">
        <title>Complete genome sequence of the complex carbohydrate-degrading marine bacterium, Saccharophagus degradans strain 2-40 T.</title>
        <authorList>
            <person name="Weiner R.M."/>
            <person name="Taylor L.E.II."/>
            <person name="Henrissat B."/>
            <person name="Hauser L."/>
            <person name="Land M."/>
            <person name="Coutinho P.M."/>
            <person name="Rancurel C."/>
            <person name="Saunders E.H."/>
            <person name="Longmire A.G."/>
            <person name="Zhang H."/>
            <person name="Bayer E.A."/>
            <person name="Gilbert H.J."/>
            <person name="Larimer F."/>
            <person name="Zhulin I.B."/>
            <person name="Ekborg N.A."/>
            <person name="Lamed R."/>
            <person name="Richardson P.M."/>
            <person name="Borovok I."/>
            <person name="Hutcheson S."/>
        </authorList>
    </citation>
    <scope>NUCLEOTIDE SEQUENCE [LARGE SCALE GENOMIC DNA]</scope>
    <source>
        <strain evidence="2">2-40 / ATCC 43961 / DSM 17024</strain>
    </source>
</reference>
<dbReference type="HOGENOM" id="CLU_2169234_0_0_6"/>
<organism evidence="1 2">
    <name type="scientific">Saccharophagus degradans (strain 2-40 / ATCC 43961 / DSM 17024)</name>
    <dbReference type="NCBI Taxonomy" id="203122"/>
    <lineage>
        <taxon>Bacteria</taxon>
        <taxon>Pseudomonadati</taxon>
        <taxon>Pseudomonadota</taxon>
        <taxon>Gammaproteobacteria</taxon>
        <taxon>Cellvibrionales</taxon>
        <taxon>Cellvibrionaceae</taxon>
        <taxon>Saccharophagus</taxon>
    </lineage>
</organism>
<dbReference type="KEGG" id="sde:Sde_0199"/>
<dbReference type="Proteomes" id="UP000001947">
    <property type="component" value="Chromosome"/>
</dbReference>
<keyword evidence="2" id="KW-1185">Reference proteome</keyword>
<proteinExistence type="predicted"/>
<dbReference type="STRING" id="203122.Sde_0199"/>
<dbReference type="AlphaFoldDB" id="Q21PB6"/>
<protein>
    <submittedName>
        <fullName evidence="1">Uncharacterized protein</fullName>
    </submittedName>
</protein>